<organism evidence="1">
    <name type="scientific">Arundo donax</name>
    <name type="common">Giant reed</name>
    <name type="synonym">Donax arundinaceus</name>
    <dbReference type="NCBI Taxonomy" id="35708"/>
    <lineage>
        <taxon>Eukaryota</taxon>
        <taxon>Viridiplantae</taxon>
        <taxon>Streptophyta</taxon>
        <taxon>Embryophyta</taxon>
        <taxon>Tracheophyta</taxon>
        <taxon>Spermatophyta</taxon>
        <taxon>Magnoliopsida</taxon>
        <taxon>Liliopsida</taxon>
        <taxon>Poales</taxon>
        <taxon>Poaceae</taxon>
        <taxon>PACMAD clade</taxon>
        <taxon>Arundinoideae</taxon>
        <taxon>Arundineae</taxon>
        <taxon>Arundo</taxon>
    </lineage>
</organism>
<proteinExistence type="predicted"/>
<name>A0A0A9CSE0_ARUDO</name>
<dbReference type="AlphaFoldDB" id="A0A0A9CSE0"/>
<protein>
    <submittedName>
        <fullName evidence="1">Uncharacterized protein</fullName>
    </submittedName>
</protein>
<reference evidence="1" key="1">
    <citation type="submission" date="2014-09" db="EMBL/GenBank/DDBJ databases">
        <authorList>
            <person name="Magalhaes I.L.F."/>
            <person name="Oliveira U."/>
            <person name="Santos F.R."/>
            <person name="Vidigal T.H.D.A."/>
            <person name="Brescovit A.D."/>
            <person name="Santos A.J."/>
        </authorList>
    </citation>
    <scope>NUCLEOTIDE SEQUENCE</scope>
    <source>
        <tissue evidence="1">Shoot tissue taken approximately 20 cm above the soil surface</tissue>
    </source>
</reference>
<dbReference type="EMBL" id="GBRH01221590">
    <property type="protein sequence ID" value="JAD76305.1"/>
    <property type="molecule type" value="Transcribed_RNA"/>
</dbReference>
<sequence length="46" mass="5313">MFNFYLCMSHENTTLVLSKYDIHQSCCCFCQVQGLCKIHAQPVTNI</sequence>
<reference evidence="1" key="2">
    <citation type="journal article" date="2015" name="Data Brief">
        <title>Shoot transcriptome of the giant reed, Arundo donax.</title>
        <authorList>
            <person name="Barrero R.A."/>
            <person name="Guerrero F.D."/>
            <person name="Moolhuijzen P."/>
            <person name="Goolsby J.A."/>
            <person name="Tidwell J."/>
            <person name="Bellgard S.E."/>
            <person name="Bellgard M.I."/>
        </authorList>
    </citation>
    <scope>NUCLEOTIDE SEQUENCE</scope>
    <source>
        <tissue evidence="1">Shoot tissue taken approximately 20 cm above the soil surface</tissue>
    </source>
</reference>
<evidence type="ECO:0000313" key="1">
    <source>
        <dbReference type="EMBL" id="JAD76305.1"/>
    </source>
</evidence>
<accession>A0A0A9CSE0</accession>